<organism evidence="1 2">
    <name type="scientific">Pleurodeles waltl</name>
    <name type="common">Iberian ribbed newt</name>
    <dbReference type="NCBI Taxonomy" id="8319"/>
    <lineage>
        <taxon>Eukaryota</taxon>
        <taxon>Metazoa</taxon>
        <taxon>Chordata</taxon>
        <taxon>Craniata</taxon>
        <taxon>Vertebrata</taxon>
        <taxon>Euteleostomi</taxon>
        <taxon>Amphibia</taxon>
        <taxon>Batrachia</taxon>
        <taxon>Caudata</taxon>
        <taxon>Salamandroidea</taxon>
        <taxon>Salamandridae</taxon>
        <taxon>Pleurodelinae</taxon>
        <taxon>Pleurodeles</taxon>
    </lineage>
</organism>
<dbReference type="Proteomes" id="UP001066276">
    <property type="component" value="Chromosome 2_1"/>
</dbReference>
<evidence type="ECO:0000313" key="1">
    <source>
        <dbReference type="EMBL" id="KAJ1202601.1"/>
    </source>
</evidence>
<proteinExistence type="predicted"/>
<reference evidence="1" key="1">
    <citation type="journal article" date="2022" name="bioRxiv">
        <title>Sequencing and chromosome-scale assembly of the giantPleurodeles waltlgenome.</title>
        <authorList>
            <person name="Brown T."/>
            <person name="Elewa A."/>
            <person name="Iarovenko S."/>
            <person name="Subramanian E."/>
            <person name="Araus A.J."/>
            <person name="Petzold A."/>
            <person name="Susuki M."/>
            <person name="Suzuki K.-i.T."/>
            <person name="Hayashi T."/>
            <person name="Toyoda A."/>
            <person name="Oliveira C."/>
            <person name="Osipova E."/>
            <person name="Leigh N.D."/>
            <person name="Simon A."/>
            <person name="Yun M.H."/>
        </authorList>
    </citation>
    <scope>NUCLEOTIDE SEQUENCE</scope>
    <source>
        <strain evidence="1">20211129_DDA</strain>
        <tissue evidence="1">Liver</tissue>
    </source>
</reference>
<dbReference type="EMBL" id="JANPWB010000003">
    <property type="protein sequence ID" value="KAJ1202601.1"/>
    <property type="molecule type" value="Genomic_DNA"/>
</dbReference>
<sequence length="100" mass="10588">MIPPASRRALSLLGNLNPSLPVSLPYRGPCGTRRPPPERRCCRLVSPLNSDVLGGPGRPRRARTPELSVNGVRSRGRAFSCDRSAADSAADCLGPGGRGR</sequence>
<gene>
    <name evidence="1" type="ORF">NDU88_006398</name>
</gene>
<accession>A0AAV7VQE2</accession>
<comment type="caution">
    <text evidence="1">The sequence shown here is derived from an EMBL/GenBank/DDBJ whole genome shotgun (WGS) entry which is preliminary data.</text>
</comment>
<evidence type="ECO:0000313" key="2">
    <source>
        <dbReference type="Proteomes" id="UP001066276"/>
    </source>
</evidence>
<dbReference type="AlphaFoldDB" id="A0AAV7VQE2"/>
<protein>
    <submittedName>
        <fullName evidence="1">Uncharacterized protein</fullName>
    </submittedName>
</protein>
<name>A0AAV7VQE2_PLEWA</name>
<keyword evidence="2" id="KW-1185">Reference proteome</keyword>